<keyword evidence="9 13" id="KW-0460">Magnesium</keyword>
<evidence type="ECO:0000256" key="3">
    <source>
        <dbReference type="ARBA" id="ARBA00012142"/>
    </source>
</evidence>
<dbReference type="GO" id="GO:0004743">
    <property type="term" value="F:pyruvate kinase activity"/>
    <property type="evidence" value="ECO:0007669"/>
    <property type="project" value="UniProtKB-EC"/>
</dbReference>
<feature type="domain" description="Pyruvate kinase barrel" evidence="14">
    <location>
        <begin position="5"/>
        <end position="322"/>
    </location>
</feature>
<comment type="caution">
    <text evidence="16">The sequence shown here is derived from an EMBL/GenBank/DDBJ whole genome shotgun (WGS) entry which is preliminary data.</text>
</comment>
<evidence type="ECO:0000256" key="9">
    <source>
        <dbReference type="ARBA" id="ARBA00022842"/>
    </source>
</evidence>
<evidence type="ECO:0000259" key="14">
    <source>
        <dbReference type="Pfam" id="PF00224"/>
    </source>
</evidence>
<evidence type="ECO:0000256" key="2">
    <source>
        <dbReference type="ARBA" id="ARBA00008663"/>
    </source>
</evidence>
<proteinExistence type="inferred from homology"/>
<dbReference type="Gene3D" id="3.40.1380.20">
    <property type="entry name" value="Pyruvate kinase, C-terminal domain"/>
    <property type="match status" value="1"/>
</dbReference>
<dbReference type="PANTHER" id="PTHR11817">
    <property type="entry name" value="PYRUVATE KINASE"/>
    <property type="match status" value="1"/>
</dbReference>
<evidence type="ECO:0000313" key="16">
    <source>
        <dbReference type="EMBL" id="MCL6283323.1"/>
    </source>
</evidence>
<dbReference type="RefSeq" id="WP_249708088.1">
    <property type="nucleotide sequence ID" value="NZ_JAMFMB010000007.1"/>
</dbReference>
<name>A0ABT0Q0L5_9RHOB</name>
<evidence type="ECO:0000256" key="11">
    <source>
        <dbReference type="ARBA" id="ARBA00023317"/>
    </source>
</evidence>
<comment type="pathway">
    <text evidence="1 13">Carbohydrate degradation; glycolysis; pyruvate from D-glyceraldehyde 3-phosphate: step 5/5.</text>
</comment>
<dbReference type="NCBIfam" id="NF004886">
    <property type="entry name" value="PRK06247.1"/>
    <property type="match status" value="1"/>
</dbReference>
<evidence type="ECO:0000256" key="1">
    <source>
        <dbReference type="ARBA" id="ARBA00004997"/>
    </source>
</evidence>
<dbReference type="Gene3D" id="3.20.20.60">
    <property type="entry name" value="Phosphoenolpyruvate-binding domains"/>
    <property type="match status" value="1"/>
</dbReference>
<evidence type="ECO:0000259" key="15">
    <source>
        <dbReference type="Pfam" id="PF02887"/>
    </source>
</evidence>
<dbReference type="InterPro" id="IPR036918">
    <property type="entry name" value="Pyrv_Knase_C_sf"/>
</dbReference>
<dbReference type="GO" id="GO:0016301">
    <property type="term" value="F:kinase activity"/>
    <property type="evidence" value="ECO:0007669"/>
    <property type="project" value="UniProtKB-KW"/>
</dbReference>
<evidence type="ECO:0000256" key="5">
    <source>
        <dbReference type="ARBA" id="ARBA00022723"/>
    </source>
</evidence>
<comment type="catalytic activity">
    <reaction evidence="13">
        <text>pyruvate + ATP = phosphoenolpyruvate + ADP + H(+)</text>
        <dbReference type="Rhea" id="RHEA:18157"/>
        <dbReference type="ChEBI" id="CHEBI:15361"/>
        <dbReference type="ChEBI" id="CHEBI:15378"/>
        <dbReference type="ChEBI" id="CHEBI:30616"/>
        <dbReference type="ChEBI" id="CHEBI:58702"/>
        <dbReference type="ChEBI" id="CHEBI:456216"/>
        <dbReference type="EC" id="2.7.1.40"/>
    </reaction>
</comment>
<evidence type="ECO:0000256" key="7">
    <source>
        <dbReference type="ARBA" id="ARBA00022777"/>
    </source>
</evidence>
<accession>A0ABT0Q0L5</accession>
<evidence type="ECO:0000256" key="4">
    <source>
        <dbReference type="ARBA" id="ARBA00022679"/>
    </source>
</evidence>
<dbReference type="Gene3D" id="2.40.33.10">
    <property type="entry name" value="PK beta-barrel domain-like"/>
    <property type="match status" value="1"/>
</dbReference>
<dbReference type="InterPro" id="IPR011037">
    <property type="entry name" value="Pyrv_Knase-like_insert_dom_sf"/>
</dbReference>
<dbReference type="Pfam" id="PF02887">
    <property type="entry name" value="PK_C"/>
    <property type="match status" value="1"/>
</dbReference>
<dbReference type="NCBIfam" id="TIGR01064">
    <property type="entry name" value="pyruv_kin"/>
    <property type="match status" value="1"/>
</dbReference>
<dbReference type="InterPro" id="IPR040442">
    <property type="entry name" value="Pyrv_kinase-like_dom_sf"/>
</dbReference>
<evidence type="ECO:0000256" key="13">
    <source>
        <dbReference type="RuleBase" id="RU000504"/>
    </source>
</evidence>
<dbReference type="NCBIfam" id="NF004491">
    <property type="entry name" value="PRK05826.1"/>
    <property type="match status" value="1"/>
</dbReference>
<keyword evidence="8" id="KW-0067">ATP-binding</keyword>
<keyword evidence="7 13" id="KW-0418">Kinase</keyword>
<evidence type="ECO:0000256" key="10">
    <source>
        <dbReference type="ARBA" id="ARBA00023152"/>
    </source>
</evidence>
<dbReference type="EC" id="2.7.1.40" evidence="3 12"/>
<gene>
    <name evidence="16" type="primary">pyk</name>
    <name evidence="16" type="ORF">M3P21_07235</name>
</gene>
<keyword evidence="6" id="KW-0547">Nucleotide-binding</keyword>
<dbReference type="SUPFAM" id="SSF51621">
    <property type="entry name" value="Phosphoenolpyruvate/pyruvate domain"/>
    <property type="match status" value="1"/>
</dbReference>
<reference evidence="16" key="1">
    <citation type="submission" date="2022-05" db="EMBL/GenBank/DDBJ databases">
        <authorList>
            <person name="Park J.-S."/>
        </authorList>
    </citation>
    <scope>NUCLEOTIDE SEQUENCE</scope>
    <source>
        <strain evidence="16">2012CJ41-6</strain>
    </source>
</reference>
<keyword evidence="5" id="KW-0479">Metal-binding</keyword>
<dbReference type="PRINTS" id="PR01050">
    <property type="entry name" value="PYRUVTKNASE"/>
</dbReference>
<evidence type="ECO:0000256" key="8">
    <source>
        <dbReference type="ARBA" id="ARBA00022840"/>
    </source>
</evidence>
<protein>
    <recommendedName>
        <fullName evidence="3 12">Pyruvate kinase</fullName>
        <ecNumber evidence="3 12">2.7.1.40</ecNumber>
    </recommendedName>
</protein>
<feature type="domain" description="Pyruvate kinase C-terminal" evidence="15">
    <location>
        <begin position="356"/>
        <end position="467"/>
    </location>
</feature>
<keyword evidence="4 13" id="KW-0808">Transferase</keyword>
<evidence type="ECO:0000256" key="6">
    <source>
        <dbReference type="ARBA" id="ARBA00022741"/>
    </source>
</evidence>
<organism evidence="16 17">
    <name type="scientific">Ruegeria spongiae</name>
    <dbReference type="NCBI Taxonomy" id="2942209"/>
    <lineage>
        <taxon>Bacteria</taxon>
        <taxon>Pseudomonadati</taxon>
        <taxon>Pseudomonadota</taxon>
        <taxon>Alphaproteobacteria</taxon>
        <taxon>Rhodobacterales</taxon>
        <taxon>Roseobacteraceae</taxon>
        <taxon>Ruegeria</taxon>
    </lineage>
</organism>
<evidence type="ECO:0000256" key="12">
    <source>
        <dbReference type="NCBIfam" id="TIGR01064"/>
    </source>
</evidence>
<dbReference type="SUPFAM" id="SSF52935">
    <property type="entry name" value="PK C-terminal domain-like"/>
    <property type="match status" value="1"/>
</dbReference>
<keyword evidence="11 16" id="KW-0670">Pyruvate</keyword>
<dbReference type="Proteomes" id="UP001203880">
    <property type="component" value="Unassembled WGS sequence"/>
</dbReference>
<dbReference type="InterPro" id="IPR001697">
    <property type="entry name" value="Pyr_Knase"/>
</dbReference>
<keyword evidence="10 13" id="KW-0324">Glycolysis</keyword>
<dbReference type="EMBL" id="JAMFMB010000007">
    <property type="protein sequence ID" value="MCL6283323.1"/>
    <property type="molecule type" value="Genomic_DNA"/>
</dbReference>
<dbReference type="InterPro" id="IPR015795">
    <property type="entry name" value="Pyrv_Knase_C"/>
</dbReference>
<dbReference type="InterPro" id="IPR015813">
    <property type="entry name" value="Pyrv/PenolPyrv_kinase-like_dom"/>
</dbReference>
<comment type="similarity">
    <text evidence="2 13">Belongs to the pyruvate kinase family.</text>
</comment>
<evidence type="ECO:0000313" key="17">
    <source>
        <dbReference type="Proteomes" id="UP001203880"/>
    </source>
</evidence>
<keyword evidence="17" id="KW-1185">Reference proteome</keyword>
<sequence length="481" mass="51352">MRRLRNVKIVATLGPASDTYETIRALHEAGADVFRLNMSHGSHEEIREKHSIIRKIEQDLDSPIAILADLQGPKLRVGVFANEAEELVEGAAFRLDLDETPGDAGRVCLPHPEIFQALEPGSRLLVNDGKIRLTVQDCGPDFANTTVETGGTISNRKGVNVPDVVLPLAALSEKDRRDLEFVCDLGVDWLALSFVQRAKDVFEARALADGRAAILSKIEKPAAIEAFDDILDASDGIMVARGDLGVELPVSAVPPIQKRLVRKCRAAAKPVIVATQMLESMIESPMPTRAEVSDVATAIYEGTDAIMLSAESAAGSYPVESVSTMNKVAIEVEADPTYTLIIAASRSAAGTTVADGIVAAAREIAEKTEIKAICCFTQSGTTGLLTARERPGIPIIAMTSVLDTARRLCLSWGCNCVITPELERFKGAVVAAARAARSGGFAAETDQIVVTAGVPFNVPGSTNILRIAPCDERLIYNMDPG</sequence>
<dbReference type="Pfam" id="PF00224">
    <property type="entry name" value="PK"/>
    <property type="match status" value="1"/>
</dbReference>
<dbReference type="NCBIfam" id="NF004978">
    <property type="entry name" value="PRK06354.1"/>
    <property type="match status" value="1"/>
</dbReference>
<dbReference type="InterPro" id="IPR015793">
    <property type="entry name" value="Pyrv_Knase_brl"/>
</dbReference>
<dbReference type="SUPFAM" id="SSF50800">
    <property type="entry name" value="PK beta-barrel domain-like"/>
    <property type="match status" value="1"/>
</dbReference>
<dbReference type="InterPro" id="IPR015806">
    <property type="entry name" value="Pyrv_Knase_insert_dom_sf"/>
</dbReference>